<gene>
    <name evidence="7" type="ORF">GCM10023314_05560</name>
</gene>
<accession>A0ABP9GCQ2</accession>
<keyword evidence="4" id="KW-0998">Cell outer membrane</keyword>
<dbReference type="Gene3D" id="3.30.1330.60">
    <property type="entry name" value="OmpA-like domain"/>
    <property type="match status" value="1"/>
</dbReference>
<evidence type="ECO:0000256" key="4">
    <source>
        <dbReference type="ARBA" id="ARBA00023237"/>
    </source>
</evidence>
<dbReference type="Pfam" id="PF02412">
    <property type="entry name" value="TSP_3"/>
    <property type="match status" value="1"/>
</dbReference>
<dbReference type="InterPro" id="IPR036737">
    <property type="entry name" value="OmpA-like_sf"/>
</dbReference>
<dbReference type="Pfam" id="PF00691">
    <property type="entry name" value="OmpA"/>
    <property type="match status" value="1"/>
</dbReference>
<evidence type="ECO:0000313" key="8">
    <source>
        <dbReference type="Proteomes" id="UP001501302"/>
    </source>
</evidence>
<dbReference type="PROSITE" id="PS51123">
    <property type="entry name" value="OMPA_2"/>
    <property type="match status" value="1"/>
</dbReference>
<proteinExistence type="predicted"/>
<dbReference type="CDD" id="cd07185">
    <property type="entry name" value="OmpA_C-like"/>
    <property type="match status" value="1"/>
</dbReference>
<dbReference type="InterPro" id="IPR006665">
    <property type="entry name" value="OmpA-like"/>
</dbReference>
<sequence length="224" mass="25124">MAVQSTYKHSFKEYLTKHSQNSIGVLYNLCGSTPKEKLIEEPIDIDNDGVKDTYDLCPNMSGLKVFSRCPDSDGDNIPDSLDKCPNDKNIDRGCPVARETVALQPKEIENFNTKQIIYFQFRLSLLDNNAKAILDNIIAKCENATKVNIHTEGHTDNVAGEDYNQTLSYSRANSTKDYMISKGIIESSITTAYFGEKQPAANNETEQGRTLNRRSDIKITIKND</sequence>
<evidence type="ECO:0000256" key="1">
    <source>
        <dbReference type="ARBA" id="ARBA00004442"/>
    </source>
</evidence>
<dbReference type="SUPFAM" id="SSF103647">
    <property type="entry name" value="TSP type-3 repeat"/>
    <property type="match status" value="1"/>
</dbReference>
<feature type="domain" description="OmpA-like" evidence="6">
    <location>
        <begin position="106"/>
        <end position="223"/>
    </location>
</feature>
<evidence type="ECO:0000256" key="5">
    <source>
        <dbReference type="PROSITE-ProRule" id="PRU00473"/>
    </source>
</evidence>
<evidence type="ECO:0000256" key="2">
    <source>
        <dbReference type="ARBA" id="ARBA00022729"/>
    </source>
</evidence>
<dbReference type="PANTHER" id="PTHR30329:SF21">
    <property type="entry name" value="LIPOPROTEIN YIAD-RELATED"/>
    <property type="match status" value="1"/>
</dbReference>
<keyword evidence="2" id="KW-0732">Signal</keyword>
<dbReference type="InterPro" id="IPR028974">
    <property type="entry name" value="TSP_type-3_rpt"/>
</dbReference>
<evidence type="ECO:0000259" key="6">
    <source>
        <dbReference type="PROSITE" id="PS51123"/>
    </source>
</evidence>
<dbReference type="InterPro" id="IPR006664">
    <property type="entry name" value="OMP_bac"/>
</dbReference>
<name>A0ABP9GCQ2_9FLAO</name>
<dbReference type="RefSeq" id="WP_345190056.1">
    <property type="nucleotide sequence ID" value="NZ_BAABJJ010000009.1"/>
</dbReference>
<dbReference type="SUPFAM" id="SSF103088">
    <property type="entry name" value="OmpA-like"/>
    <property type="match status" value="1"/>
</dbReference>
<reference evidence="8" key="1">
    <citation type="journal article" date="2019" name="Int. J. Syst. Evol. Microbiol.">
        <title>The Global Catalogue of Microorganisms (GCM) 10K type strain sequencing project: providing services to taxonomists for standard genome sequencing and annotation.</title>
        <authorList>
            <consortium name="The Broad Institute Genomics Platform"/>
            <consortium name="The Broad Institute Genome Sequencing Center for Infectious Disease"/>
            <person name="Wu L."/>
            <person name="Ma J."/>
        </authorList>
    </citation>
    <scope>NUCLEOTIDE SEQUENCE [LARGE SCALE GENOMIC DNA]</scope>
    <source>
        <strain evidence="8">JCM 18285</strain>
    </source>
</reference>
<dbReference type="EMBL" id="BAABJJ010000009">
    <property type="protein sequence ID" value="GAA4936100.1"/>
    <property type="molecule type" value="Genomic_DNA"/>
</dbReference>
<organism evidence="7 8">
    <name type="scientific">Algibacter agarivorans</name>
    <dbReference type="NCBI Taxonomy" id="1109741"/>
    <lineage>
        <taxon>Bacteria</taxon>
        <taxon>Pseudomonadati</taxon>
        <taxon>Bacteroidota</taxon>
        <taxon>Flavobacteriia</taxon>
        <taxon>Flavobacteriales</taxon>
        <taxon>Flavobacteriaceae</taxon>
        <taxon>Algibacter</taxon>
    </lineage>
</organism>
<dbReference type="PRINTS" id="PR01021">
    <property type="entry name" value="OMPADOMAIN"/>
</dbReference>
<dbReference type="Proteomes" id="UP001501302">
    <property type="component" value="Unassembled WGS sequence"/>
</dbReference>
<protein>
    <recommendedName>
        <fullName evidence="6">OmpA-like domain-containing protein</fullName>
    </recommendedName>
</protein>
<dbReference type="InterPro" id="IPR050330">
    <property type="entry name" value="Bact_OuterMem_StrucFunc"/>
</dbReference>
<evidence type="ECO:0000256" key="3">
    <source>
        <dbReference type="ARBA" id="ARBA00023136"/>
    </source>
</evidence>
<keyword evidence="8" id="KW-1185">Reference proteome</keyword>
<dbReference type="PANTHER" id="PTHR30329">
    <property type="entry name" value="STATOR ELEMENT OF FLAGELLAR MOTOR COMPLEX"/>
    <property type="match status" value="1"/>
</dbReference>
<comment type="subcellular location">
    <subcellularLocation>
        <location evidence="1">Cell outer membrane</location>
    </subcellularLocation>
</comment>
<dbReference type="InterPro" id="IPR003367">
    <property type="entry name" value="Thrombospondin_3-like_rpt"/>
</dbReference>
<evidence type="ECO:0000313" key="7">
    <source>
        <dbReference type="EMBL" id="GAA4936100.1"/>
    </source>
</evidence>
<comment type="caution">
    <text evidence="7">The sequence shown here is derived from an EMBL/GenBank/DDBJ whole genome shotgun (WGS) entry which is preliminary data.</text>
</comment>
<keyword evidence="3 5" id="KW-0472">Membrane</keyword>